<feature type="region of interest" description="Disordered" evidence="1">
    <location>
        <begin position="269"/>
        <end position="289"/>
    </location>
</feature>
<evidence type="ECO:0000256" key="1">
    <source>
        <dbReference type="SAM" id="MobiDB-lite"/>
    </source>
</evidence>
<feature type="compositionally biased region" description="Basic residues" evidence="1">
    <location>
        <begin position="168"/>
        <end position="178"/>
    </location>
</feature>
<feature type="compositionally biased region" description="Low complexity" evidence="1">
    <location>
        <begin position="155"/>
        <end position="167"/>
    </location>
</feature>
<protein>
    <submittedName>
        <fullName evidence="2">Uncharacterized protein</fullName>
    </submittedName>
</protein>
<organism evidence="2 3">
    <name type="scientific">Psychrobacter pasteurii</name>
    <dbReference type="NCBI Taxonomy" id="1945520"/>
    <lineage>
        <taxon>Bacteria</taxon>
        <taxon>Pseudomonadati</taxon>
        <taxon>Pseudomonadota</taxon>
        <taxon>Gammaproteobacteria</taxon>
        <taxon>Moraxellales</taxon>
        <taxon>Moraxellaceae</taxon>
        <taxon>Psychrobacter</taxon>
    </lineage>
</organism>
<name>A0A1R4EFC1_9GAMM</name>
<keyword evidence="3" id="KW-1185">Reference proteome</keyword>
<dbReference type="Gene3D" id="1.10.10.10">
    <property type="entry name" value="Winged helix-like DNA-binding domain superfamily/Winged helix DNA-binding domain"/>
    <property type="match status" value="1"/>
</dbReference>
<proteinExistence type="predicted"/>
<dbReference type="Proteomes" id="UP000188169">
    <property type="component" value="Unassembled WGS sequence"/>
</dbReference>
<feature type="region of interest" description="Disordered" evidence="1">
    <location>
        <begin position="101"/>
        <end position="190"/>
    </location>
</feature>
<dbReference type="InterPro" id="IPR036388">
    <property type="entry name" value="WH-like_DNA-bd_sf"/>
</dbReference>
<accession>A0A1R4EFC1</accession>
<evidence type="ECO:0000313" key="2">
    <source>
        <dbReference type="EMBL" id="SJM37160.1"/>
    </source>
</evidence>
<dbReference type="EMBL" id="FUGD01000075">
    <property type="protein sequence ID" value="SJM37160.1"/>
    <property type="molecule type" value="Genomic_DNA"/>
</dbReference>
<evidence type="ECO:0000313" key="3">
    <source>
        <dbReference type="Proteomes" id="UP000188169"/>
    </source>
</evidence>
<dbReference type="STRING" id="1945520.A1019T_01131"/>
<feature type="compositionally biased region" description="Polar residues" evidence="1">
    <location>
        <begin position="102"/>
        <end position="140"/>
    </location>
</feature>
<dbReference type="AlphaFoldDB" id="A0A1R4EFC1"/>
<reference evidence="3" key="1">
    <citation type="submission" date="2017-02" db="EMBL/GenBank/DDBJ databases">
        <authorList>
            <person name="Mornico D."/>
        </authorList>
    </citation>
    <scope>NUCLEOTIDE SEQUENCE [LARGE SCALE GENOMIC DNA]</scope>
</reference>
<gene>
    <name evidence="2" type="ORF">A1019T_01131</name>
</gene>
<sequence>MRYTLSINAVKCHEWGLNLNQGALFDLLNQASSWAKPHVINGEFYYWVSRNMVIDEIPLAYSKPDTVYRALKLFEEKGLIDYIKEGKKDLVKLTEKGKEWNSKTTFTPDSNSDLNPKNNQNSEINPKNTQNSDSNPSKFGNESEKTPKNSDLNPTNKNTNYKNTNNHINKKNTKKTKSKTQSPVETYKPEKPDLVSDQVWSDLLSHRKIKKTSNTQTAWNVIFSQLEKAKQATGHSLDQIITEWITRDWKGFKSDWYINIQNKIQNTGFNHANNKPANNPANEQPKKSSADIYAENLARDLAQQYPDEFANVPF</sequence>
<feature type="compositionally biased region" description="Low complexity" evidence="1">
    <location>
        <begin position="270"/>
        <end position="283"/>
    </location>
</feature>
<dbReference type="InterPro" id="IPR036390">
    <property type="entry name" value="WH_DNA-bd_sf"/>
</dbReference>
<dbReference type="SUPFAM" id="SSF46785">
    <property type="entry name" value="Winged helix' DNA-binding domain"/>
    <property type="match status" value="1"/>
</dbReference>